<reference evidence="1 2" key="1">
    <citation type="submission" date="2015-10" db="EMBL/GenBank/DDBJ databases">
        <title>The cercosporin biosynthetic gene cluster was horizontally transferred to several fungal lineages and shown to be expanded in Cercospora beticola based on microsynteny with recipient genomes.</title>
        <authorList>
            <person name="De Jonge R."/>
            <person name="Ebert M.K."/>
            <person name="Suttle J.C."/>
            <person name="Jurick Ii W.M."/>
            <person name="Secor G.A."/>
            <person name="Thomma B.P."/>
            <person name="Van De Peer Y."/>
            <person name="Bolton M.D."/>
        </authorList>
    </citation>
    <scope>NUCLEOTIDE SEQUENCE [LARGE SCALE GENOMIC DNA]</scope>
    <source>
        <strain evidence="1 2">09-40</strain>
    </source>
</reference>
<sequence>MVTPNSITLPSVAHYYSLPFAYATRKSTAVHTPPFSTHSALRPSHTPKNQRINLRTSSQAIMSESPTSVKVSPLLKTAYPRRHQGSGSSAMGLDLSFLEPDLIELLDDAGIYDASVGQMDKVTLRKEKSGDEETFCVDVCYSMQHNGEVVILKHKFGGLGEVFASFSLTAGGFELSVNIDNDAYNAQYAAFTPVTFADQHGEDVAARIQDFINIAPESDPNAVPSEKYYSHLALIKDFHKNWNEETQTWDDLPVTADTIMVVLCVSGSSDAKELGNHIKVVDPDLPAHFVIDHTFLANIELEKQRKLVDSLKMNCSLVDMDVASAVRVELSWPNDDRVPNKAV</sequence>
<protein>
    <submittedName>
        <fullName evidence="1">Uncharacterized protein</fullName>
    </submittedName>
</protein>
<evidence type="ECO:0000313" key="1">
    <source>
        <dbReference type="EMBL" id="PIA90430.1"/>
    </source>
</evidence>
<dbReference type="EMBL" id="LKMD01000107">
    <property type="protein sequence ID" value="PIA90430.1"/>
    <property type="molecule type" value="Genomic_DNA"/>
</dbReference>
<accession>A0A2G5HD09</accession>
<comment type="caution">
    <text evidence="1">The sequence shown here is derived from an EMBL/GenBank/DDBJ whole genome shotgun (WGS) entry which is preliminary data.</text>
</comment>
<gene>
    <name evidence="1" type="ORF">CB0940_11403</name>
</gene>
<dbReference type="OrthoDB" id="10461484at2759"/>
<name>A0A2G5HD09_CERBT</name>
<organism evidence="1 2">
    <name type="scientific">Cercospora beticola</name>
    <name type="common">Sugarbeet leaf spot fungus</name>
    <dbReference type="NCBI Taxonomy" id="122368"/>
    <lineage>
        <taxon>Eukaryota</taxon>
        <taxon>Fungi</taxon>
        <taxon>Dikarya</taxon>
        <taxon>Ascomycota</taxon>
        <taxon>Pezizomycotina</taxon>
        <taxon>Dothideomycetes</taxon>
        <taxon>Dothideomycetidae</taxon>
        <taxon>Mycosphaerellales</taxon>
        <taxon>Mycosphaerellaceae</taxon>
        <taxon>Cercospora</taxon>
    </lineage>
</organism>
<proteinExistence type="predicted"/>
<evidence type="ECO:0000313" key="2">
    <source>
        <dbReference type="Proteomes" id="UP000230605"/>
    </source>
</evidence>
<dbReference type="Proteomes" id="UP000230605">
    <property type="component" value="Chromosome 9"/>
</dbReference>
<dbReference type="AlphaFoldDB" id="A0A2G5HD09"/>